<accession>A0A0A8YHY3</accession>
<reference evidence="1" key="1">
    <citation type="submission" date="2014-09" db="EMBL/GenBank/DDBJ databases">
        <authorList>
            <person name="Magalhaes I.L.F."/>
            <person name="Oliveira U."/>
            <person name="Santos F.R."/>
            <person name="Vidigal T.H.D.A."/>
            <person name="Brescovit A.D."/>
            <person name="Santos A.J."/>
        </authorList>
    </citation>
    <scope>NUCLEOTIDE SEQUENCE</scope>
    <source>
        <tissue evidence="1">Shoot tissue taken approximately 20 cm above the soil surface</tissue>
    </source>
</reference>
<dbReference type="EMBL" id="GBRH01275478">
    <property type="protein sequence ID" value="JAD22417.1"/>
    <property type="molecule type" value="Transcribed_RNA"/>
</dbReference>
<dbReference type="AlphaFoldDB" id="A0A0A8YHY3"/>
<protein>
    <submittedName>
        <fullName evidence="1">Uncharacterized protein</fullName>
    </submittedName>
</protein>
<organism evidence="1">
    <name type="scientific">Arundo donax</name>
    <name type="common">Giant reed</name>
    <name type="synonym">Donax arundinaceus</name>
    <dbReference type="NCBI Taxonomy" id="35708"/>
    <lineage>
        <taxon>Eukaryota</taxon>
        <taxon>Viridiplantae</taxon>
        <taxon>Streptophyta</taxon>
        <taxon>Embryophyta</taxon>
        <taxon>Tracheophyta</taxon>
        <taxon>Spermatophyta</taxon>
        <taxon>Magnoliopsida</taxon>
        <taxon>Liliopsida</taxon>
        <taxon>Poales</taxon>
        <taxon>Poaceae</taxon>
        <taxon>PACMAD clade</taxon>
        <taxon>Arundinoideae</taxon>
        <taxon>Arundineae</taxon>
        <taxon>Arundo</taxon>
    </lineage>
</organism>
<name>A0A0A8YHY3_ARUDO</name>
<evidence type="ECO:0000313" key="1">
    <source>
        <dbReference type="EMBL" id="JAD22417.1"/>
    </source>
</evidence>
<proteinExistence type="predicted"/>
<reference evidence="1" key="2">
    <citation type="journal article" date="2015" name="Data Brief">
        <title>Shoot transcriptome of the giant reed, Arundo donax.</title>
        <authorList>
            <person name="Barrero R.A."/>
            <person name="Guerrero F.D."/>
            <person name="Moolhuijzen P."/>
            <person name="Goolsby J.A."/>
            <person name="Tidwell J."/>
            <person name="Bellgard S.E."/>
            <person name="Bellgard M.I."/>
        </authorList>
    </citation>
    <scope>NUCLEOTIDE SEQUENCE</scope>
    <source>
        <tissue evidence="1">Shoot tissue taken approximately 20 cm above the soil surface</tissue>
    </source>
</reference>
<sequence>MEVVQAAWQTKDRASNSATRISAKFKLLRRVLKKMEQINFQAD</sequence>